<dbReference type="RefSeq" id="WP_120259533.1">
    <property type="nucleotide sequence ID" value="NZ_RAPY01000002.1"/>
</dbReference>
<keyword evidence="1" id="KW-0732">Signal</keyword>
<dbReference type="InterPro" id="IPR051045">
    <property type="entry name" value="TonB-dependent_transducer"/>
</dbReference>
<dbReference type="PROSITE" id="PS51257">
    <property type="entry name" value="PROKAR_LIPOPROTEIN"/>
    <property type="match status" value="1"/>
</dbReference>
<gene>
    <name evidence="3" type="ORF">DFQ12_2739</name>
</gene>
<dbReference type="PANTHER" id="PTHR33446:SF2">
    <property type="entry name" value="PROTEIN TONB"/>
    <property type="match status" value="1"/>
</dbReference>
<comment type="caution">
    <text evidence="3">The sequence shown here is derived from an EMBL/GenBank/DDBJ whole genome shotgun (WGS) entry which is preliminary data.</text>
</comment>
<evidence type="ECO:0000313" key="4">
    <source>
        <dbReference type="Proteomes" id="UP000286246"/>
    </source>
</evidence>
<keyword evidence="4" id="KW-1185">Reference proteome</keyword>
<reference evidence="3 4" key="1">
    <citation type="submission" date="2018-09" db="EMBL/GenBank/DDBJ databases">
        <title>Genomic Encyclopedia of Type Strains, Phase III (KMG-III): the genomes of soil and plant-associated and newly described type strains.</title>
        <authorList>
            <person name="Whitman W."/>
        </authorList>
    </citation>
    <scope>NUCLEOTIDE SEQUENCE [LARGE SCALE GENOMIC DNA]</scope>
    <source>
        <strain evidence="3 4">CECT 7938</strain>
    </source>
</reference>
<name>A0A420B755_SPHD1</name>
<dbReference type="AlphaFoldDB" id="A0A420B755"/>
<protein>
    <submittedName>
        <fullName evidence="3">TonB-like protein</fullName>
    </submittedName>
</protein>
<dbReference type="GO" id="GO:0098797">
    <property type="term" value="C:plasma membrane protein complex"/>
    <property type="evidence" value="ECO:0007669"/>
    <property type="project" value="TreeGrafter"/>
</dbReference>
<dbReference type="EMBL" id="RAPY01000002">
    <property type="protein sequence ID" value="RKE52499.1"/>
    <property type="molecule type" value="Genomic_DNA"/>
</dbReference>
<feature type="signal peptide" evidence="1">
    <location>
        <begin position="1"/>
        <end position="25"/>
    </location>
</feature>
<feature type="domain" description="TonB C-terminal" evidence="2">
    <location>
        <begin position="74"/>
        <end position="137"/>
    </location>
</feature>
<dbReference type="PANTHER" id="PTHR33446">
    <property type="entry name" value="PROTEIN TONB-RELATED"/>
    <property type="match status" value="1"/>
</dbReference>
<evidence type="ECO:0000313" key="3">
    <source>
        <dbReference type="EMBL" id="RKE52499.1"/>
    </source>
</evidence>
<feature type="chain" id="PRO_5019156768" evidence="1">
    <location>
        <begin position="26"/>
        <end position="459"/>
    </location>
</feature>
<dbReference type="SUPFAM" id="SSF74653">
    <property type="entry name" value="TolA/TonB C-terminal domain"/>
    <property type="match status" value="1"/>
</dbReference>
<dbReference type="Gene3D" id="3.30.1150.10">
    <property type="match status" value="1"/>
</dbReference>
<evidence type="ECO:0000256" key="1">
    <source>
        <dbReference type="SAM" id="SignalP"/>
    </source>
</evidence>
<organism evidence="3 4">
    <name type="scientific">Sphingobacterium detergens</name>
    <dbReference type="NCBI Taxonomy" id="1145106"/>
    <lineage>
        <taxon>Bacteria</taxon>
        <taxon>Pseudomonadati</taxon>
        <taxon>Bacteroidota</taxon>
        <taxon>Sphingobacteriia</taxon>
        <taxon>Sphingobacteriales</taxon>
        <taxon>Sphingobacteriaceae</taxon>
        <taxon>Sphingobacterium</taxon>
    </lineage>
</organism>
<dbReference type="Proteomes" id="UP000286246">
    <property type="component" value="Unassembled WGS sequence"/>
</dbReference>
<proteinExistence type="predicted"/>
<evidence type="ECO:0000259" key="2">
    <source>
        <dbReference type="Pfam" id="PF03544"/>
    </source>
</evidence>
<dbReference type="GO" id="GO:0055085">
    <property type="term" value="P:transmembrane transport"/>
    <property type="evidence" value="ECO:0007669"/>
    <property type="project" value="InterPro"/>
</dbReference>
<dbReference type="OrthoDB" id="649093at2"/>
<dbReference type="Pfam" id="PF03544">
    <property type="entry name" value="TonB_C"/>
    <property type="match status" value="1"/>
</dbReference>
<dbReference type="GO" id="GO:0031992">
    <property type="term" value="F:energy transducer activity"/>
    <property type="evidence" value="ECO:0007669"/>
    <property type="project" value="TreeGrafter"/>
</dbReference>
<accession>A0A420B755</accession>
<dbReference type="InterPro" id="IPR037682">
    <property type="entry name" value="TonB_C"/>
</dbReference>
<sequence length="459" mass="52638">MKEVSFSKYIILLGLTFMGCTMSYAQNTAASALPIGTAGDSIVAQYPGGIDKFVKYMGQNIRYPLGPQLRGKPAGRVYVSFIVDTTGAIIKPKVKKSVDHEYDKDILRVLAESPRWIPGSIKGKKVNISFDLPIRFHNFPNPIPKSAKDIKNTNVILHGNLLYAKGQQHAMRYVYTPFFEVDAQFSKALFGPKYNEPLFIVNDLDTDPKEYNKRGFTRTLQLLGQSDSTKFKFQLNDRELSYSQWRKYLNIDSVAMLSIYSLSQVPERKEDTIWGIVSLLTEPVLDQKRKAMIKASADKATFSNILGQYRIGKTVLPAELIYIDNYYYNTKAIFDFLDMSVIDRVRITKAEQIKGYFQDDRKKGYMELYTKNYRVGQEKVYREKLEEILASCRKAGQDTGEYTVFLNNQLINLQILDTIDRTRIQQVHIISKETAKTFFGKNEQKPIIYVIVDYSTQKS</sequence>